<dbReference type="RefSeq" id="WP_104057324.1">
    <property type="nucleotide sequence ID" value="NZ_PREZ01000003.1"/>
</dbReference>
<dbReference type="GO" id="GO:0016787">
    <property type="term" value="F:hydrolase activity"/>
    <property type="evidence" value="ECO:0007669"/>
    <property type="project" value="UniProtKB-UniRule"/>
</dbReference>
<dbReference type="Pfam" id="PF00580">
    <property type="entry name" value="UvrD-helicase"/>
    <property type="match status" value="1"/>
</dbReference>
<dbReference type="GO" id="GO:0005524">
    <property type="term" value="F:ATP binding"/>
    <property type="evidence" value="ECO:0007669"/>
    <property type="project" value="UniProtKB-UniRule"/>
</dbReference>
<dbReference type="NCBIfam" id="NF041464">
    <property type="entry name" value="HelD_BACSU"/>
    <property type="match status" value="1"/>
</dbReference>
<evidence type="ECO:0000256" key="1">
    <source>
        <dbReference type="ARBA" id="ARBA00022741"/>
    </source>
</evidence>
<dbReference type="InterPro" id="IPR027785">
    <property type="entry name" value="UvrD-like_helicase_C"/>
</dbReference>
<dbReference type="PANTHER" id="PTHR11070:SF17">
    <property type="entry name" value="DNA HELICASE IV"/>
    <property type="match status" value="1"/>
</dbReference>
<keyword evidence="2 5" id="KW-0378">Hydrolase</keyword>
<organism evidence="7 8">
    <name type="scientific">Jeotgalibacillus proteolyticus</name>
    <dbReference type="NCBI Taxonomy" id="2082395"/>
    <lineage>
        <taxon>Bacteria</taxon>
        <taxon>Bacillati</taxon>
        <taxon>Bacillota</taxon>
        <taxon>Bacilli</taxon>
        <taxon>Bacillales</taxon>
        <taxon>Caryophanaceae</taxon>
        <taxon>Jeotgalibacillus</taxon>
    </lineage>
</organism>
<dbReference type="PROSITE" id="PS51198">
    <property type="entry name" value="UVRD_HELICASE_ATP_BIND"/>
    <property type="match status" value="1"/>
</dbReference>
<dbReference type="GO" id="GO:0000725">
    <property type="term" value="P:recombinational repair"/>
    <property type="evidence" value="ECO:0007669"/>
    <property type="project" value="TreeGrafter"/>
</dbReference>
<evidence type="ECO:0000313" key="8">
    <source>
        <dbReference type="Proteomes" id="UP000239047"/>
    </source>
</evidence>
<accession>A0A2S5GCE7</accession>
<sequence length="768" mass="88417">MTNQPSNSSQQHPDFKDEIDRLIFTRLYIDQALASSQKSAGSAREHLKEAFETLHSLDSSLSYMNLLTGANLLQMNTDQAKRLQNVYDKPYFARIDYQKRNEEKEQLYIGKASLHNPENQSQIIVDWRSPVANVYYDGRLGEVEYEVNDEITEGFLSLKRQYQIEKGQLLGIQDIDLTTTDELLQQSLSGNADNRLTEIVSTIQKEQNDIIRAPLNRPIIVQGAAGSGKTTIALHRISYFLYVNSETFHPSNLMILAPNKLFIEYISDVLPELGVEKIKQTTLIDYMKEAIGHNLKILDPDQKLLAMIEQNESSEELKWLSQFKGSLQFLAIVDRYLALVESSLAPKEDVMLEKFRILRGNRLRALFLDDYCYLPIYRRFDKIKGVIQNHLRTKKKTILKKIEDVYDGALEKALYGIRNDAKRRKKVTSIMDTKASRTEAIKKEARSTVRMYMKTFEKKTAIELYKELLSSKELLQAAAPELSEKEVELLMEHSMRIFSRRSFELEDLAPIYYLQGKLYGLQDEARVKSVFIDEAQDYSYFQMASLRKILDTSLFTIVGDLAQGIHSYRGMRDWHYAEKEIFKEAHYFTLQKSYRTTIEIMEAANAVLAKMEESLPLVEPVVRHGKKPVYHPISGDRMCETMEKDIEALKADGFTSIAIIGKTRAECTHIFKLFKKSTLPIQLIAEHEDLKKDRVSLLPAHLAKGLEFDAVLIPSLNEAYKNSELDRKLLYVAMTRAMHRLHLYSQTPDSLLIEGIGKIIELDDDIER</sequence>
<feature type="binding site" evidence="5">
    <location>
        <begin position="223"/>
        <end position="230"/>
    </location>
    <ligand>
        <name>ATP</name>
        <dbReference type="ChEBI" id="CHEBI:30616"/>
    </ligand>
</feature>
<dbReference type="InterPro" id="IPR000212">
    <property type="entry name" value="DNA_helicase_UvrD/REP"/>
</dbReference>
<keyword evidence="8" id="KW-1185">Reference proteome</keyword>
<keyword evidence="3 5" id="KW-0347">Helicase</keyword>
<evidence type="ECO:0000313" key="7">
    <source>
        <dbReference type="EMBL" id="PPA70573.1"/>
    </source>
</evidence>
<dbReference type="GO" id="GO:0005829">
    <property type="term" value="C:cytosol"/>
    <property type="evidence" value="ECO:0007669"/>
    <property type="project" value="TreeGrafter"/>
</dbReference>
<dbReference type="Gene3D" id="3.40.50.300">
    <property type="entry name" value="P-loop containing nucleotide triphosphate hydrolases"/>
    <property type="match status" value="3"/>
</dbReference>
<keyword evidence="1 5" id="KW-0547">Nucleotide-binding</keyword>
<name>A0A2S5GCE7_9BACL</name>
<evidence type="ECO:0000256" key="5">
    <source>
        <dbReference type="PROSITE-ProRule" id="PRU00560"/>
    </source>
</evidence>
<dbReference type="InterPro" id="IPR027417">
    <property type="entry name" value="P-loop_NTPase"/>
</dbReference>
<dbReference type="PANTHER" id="PTHR11070">
    <property type="entry name" value="UVRD / RECB / PCRA DNA HELICASE FAMILY MEMBER"/>
    <property type="match status" value="1"/>
</dbReference>
<dbReference type="InterPro" id="IPR014016">
    <property type="entry name" value="UvrD-like_ATP-bd"/>
</dbReference>
<proteinExistence type="predicted"/>
<dbReference type="EMBL" id="PREZ01000003">
    <property type="protein sequence ID" value="PPA70573.1"/>
    <property type="molecule type" value="Genomic_DNA"/>
</dbReference>
<dbReference type="GO" id="GO:0003677">
    <property type="term" value="F:DNA binding"/>
    <property type="evidence" value="ECO:0007669"/>
    <property type="project" value="InterPro"/>
</dbReference>
<dbReference type="SUPFAM" id="SSF52540">
    <property type="entry name" value="P-loop containing nucleoside triphosphate hydrolases"/>
    <property type="match status" value="1"/>
</dbReference>
<reference evidence="7 8" key="1">
    <citation type="submission" date="2018-02" db="EMBL/GenBank/DDBJ databases">
        <title>Jeotgalibacillus proteolyticum sp. nov. a protease producing bacterium isolated from ocean sediments of Laizhou Bay.</title>
        <authorList>
            <person name="Li Y."/>
        </authorList>
    </citation>
    <scope>NUCLEOTIDE SEQUENCE [LARGE SCALE GENOMIC DNA]</scope>
    <source>
        <strain evidence="7 8">22-7</strain>
    </source>
</reference>
<keyword evidence="4 5" id="KW-0067">ATP-binding</keyword>
<protein>
    <submittedName>
        <fullName evidence="7">DNA helicase</fullName>
    </submittedName>
</protein>
<dbReference type="GO" id="GO:0043138">
    <property type="term" value="F:3'-5' DNA helicase activity"/>
    <property type="evidence" value="ECO:0007669"/>
    <property type="project" value="TreeGrafter"/>
</dbReference>
<dbReference type="Proteomes" id="UP000239047">
    <property type="component" value="Unassembled WGS sequence"/>
</dbReference>
<dbReference type="AlphaFoldDB" id="A0A2S5GCE7"/>
<dbReference type="Pfam" id="PF13538">
    <property type="entry name" value="UvrD_C_2"/>
    <property type="match status" value="1"/>
</dbReference>
<dbReference type="InterPro" id="IPR048228">
    <property type="entry name" value="HelD_bacillota"/>
</dbReference>
<evidence type="ECO:0000256" key="3">
    <source>
        <dbReference type="ARBA" id="ARBA00022806"/>
    </source>
</evidence>
<evidence type="ECO:0000256" key="4">
    <source>
        <dbReference type="ARBA" id="ARBA00022840"/>
    </source>
</evidence>
<evidence type="ECO:0000259" key="6">
    <source>
        <dbReference type="PROSITE" id="PS51198"/>
    </source>
</evidence>
<dbReference type="OrthoDB" id="9787585at2"/>
<comment type="caution">
    <text evidence="7">The sequence shown here is derived from an EMBL/GenBank/DDBJ whole genome shotgun (WGS) entry which is preliminary data.</text>
</comment>
<gene>
    <name evidence="7" type="ORF">C4B60_07150</name>
</gene>
<feature type="domain" description="UvrD-like helicase ATP-binding" evidence="6">
    <location>
        <begin position="202"/>
        <end position="597"/>
    </location>
</feature>
<evidence type="ECO:0000256" key="2">
    <source>
        <dbReference type="ARBA" id="ARBA00022801"/>
    </source>
</evidence>